<proteinExistence type="predicted"/>
<sequence>MKRRLSWPIFWALVGVFVVIASVFLIPAARELLMGFAFLIASGTVFFLLGVALIFLTLREKVRGKLKKFFILTGASSAGFFVSFLLHNAIYGLLIYWFGADFWKGGDEPFFFVMATVVCPVGFLVGVVGSIVIAIKEFRRAKETPPSP</sequence>
<gene>
    <name evidence="2" type="ORF">S03H2_28317</name>
</gene>
<accession>X1IE06</accession>
<feature type="transmembrane region" description="Helical" evidence="1">
    <location>
        <begin position="32"/>
        <end position="58"/>
    </location>
</feature>
<feature type="transmembrane region" description="Helical" evidence="1">
    <location>
        <begin position="70"/>
        <end position="98"/>
    </location>
</feature>
<keyword evidence="1" id="KW-0472">Membrane</keyword>
<organism evidence="2">
    <name type="scientific">marine sediment metagenome</name>
    <dbReference type="NCBI Taxonomy" id="412755"/>
    <lineage>
        <taxon>unclassified sequences</taxon>
        <taxon>metagenomes</taxon>
        <taxon>ecological metagenomes</taxon>
    </lineage>
</organism>
<dbReference type="EMBL" id="BARU01017057">
    <property type="protein sequence ID" value="GAH55823.1"/>
    <property type="molecule type" value="Genomic_DNA"/>
</dbReference>
<feature type="transmembrane region" description="Helical" evidence="1">
    <location>
        <begin position="110"/>
        <end position="135"/>
    </location>
</feature>
<comment type="caution">
    <text evidence="2">The sequence shown here is derived from an EMBL/GenBank/DDBJ whole genome shotgun (WGS) entry which is preliminary data.</text>
</comment>
<evidence type="ECO:0000313" key="2">
    <source>
        <dbReference type="EMBL" id="GAH55823.1"/>
    </source>
</evidence>
<feature type="transmembrane region" description="Helical" evidence="1">
    <location>
        <begin position="7"/>
        <end position="26"/>
    </location>
</feature>
<evidence type="ECO:0000256" key="1">
    <source>
        <dbReference type="SAM" id="Phobius"/>
    </source>
</evidence>
<keyword evidence="1" id="KW-1133">Transmembrane helix</keyword>
<protein>
    <submittedName>
        <fullName evidence="2">Uncharacterized protein</fullName>
    </submittedName>
</protein>
<keyword evidence="1" id="KW-0812">Transmembrane</keyword>
<dbReference type="AlphaFoldDB" id="X1IE06"/>
<name>X1IE06_9ZZZZ</name>
<reference evidence="2" key="1">
    <citation type="journal article" date="2014" name="Front. Microbiol.">
        <title>High frequency of phylogenetically diverse reductive dehalogenase-homologous genes in deep subseafloor sedimentary metagenomes.</title>
        <authorList>
            <person name="Kawai M."/>
            <person name="Futagami T."/>
            <person name="Toyoda A."/>
            <person name="Takaki Y."/>
            <person name="Nishi S."/>
            <person name="Hori S."/>
            <person name="Arai W."/>
            <person name="Tsubouchi T."/>
            <person name="Morono Y."/>
            <person name="Uchiyama I."/>
            <person name="Ito T."/>
            <person name="Fujiyama A."/>
            <person name="Inagaki F."/>
            <person name="Takami H."/>
        </authorList>
    </citation>
    <scope>NUCLEOTIDE SEQUENCE</scope>
    <source>
        <strain evidence="2">Expedition CK06-06</strain>
    </source>
</reference>